<keyword evidence="3" id="KW-1185">Reference proteome</keyword>
<comment type="caution">
    <text evidence="2">The sequence shown here is derived from an EMBL/GenBank/DDBJ whole genome shotgun (WGS) entry which is preliminary data.</text>
</comment>
<proteinExistence type="predicted"/>
<protein>
    <recommendedName>
        <fullName evidence="4">Protein-glutamine gamma-glutamyltransferase TgpA N-terminal domain-containing protein</fullName>
    </recommendedName>
</protein>
<name>A0ABQ4DQK4_9CELL</name>
<evidence type="ECO:0000313" key="2">
    <source>
        <dbReference type="EMBL" id="GIG41623.1"/>
    </source>
</evidence>
<organism evidence="2 3">
    <name type="scientific">Cellulomonas phragmiteti</name>
    <dbReference type="NCBI Taxonomy" id="478780"/>
    <lineage>
        <taxon>Bacteria</taxon>
        <taxon>Bacillati</taxon>
        <taxon>Actinomycetota</taxon>
        <taxon>Actinomycetes</taxon>
        <taxon>Micrococcales</taxon>
        <taxon>Cellulomonadaceae</taxon>
        <taxon>Cellulomonas</taxon>
    </lineage>
</organism>
<evidence type="ECO:0000256" key="1">
    <source>
        <dbReference type="SAM" id="Phobius"/>
    </source>
</evidence>
<keyword evidence="1" id="KW-0472">Membrane</keyword>
<evidence type="ECO:0008006" key="4">
    <source>
        <dbReference type="Google" id="ProtNLM"/>
    </source>
</evidence>
<accession>A0ABQ4DQK4</accession>
<gene>
    <name evidence="2" type="ORF">Cph01nite_33850</name>
</gene>
<reference evidence="2 3" key="1">
    <citation type="submission" date="2021-01" db="EMBL/GenBank/DDBJ databases">
        <title>Whole genome shotgun sequence of Cellulomonas phragmiteti NBRC 110785.</title>
        <authorList>
            <person name="Komaki H."/>
            <person name="Tamura T."/>
        </authorList>
    </citation>
    <scope>NUCLEOTIDE SEQUENCE [LARGE SCALE GENOMIC DNA]</scope>
    <source>
        <strain evidence="2 3">NBRC 110785</strain>
    </source>
</reference>
<dbReference type="Proteomes" id="UP000614741">
    <property type="component" value="Unassembled WGS sequence"/>
</dbReference>
<keyword evidence="1" id="KW-1133">Transmembrane helix</keyword>
<dbReference type="RefSeq" id="WP_203675926.1">
    <property type="nucleotide sequence ID" value="NZ_BONP01000031.1"/>
</dbReference>
<feature type="transmembrane region" description="Helical" evidence="1">
    <location>
        <begin position="45"/>
        <end position="63"/>
    </location>
</feature>
<feature type="transmembrane region" description="Helical" evidence="1">
    <location>
        <begin position="114"/>
        <end position="134"/>
    </location>
</feature>
<feature type="transmembrane region" description="Helical" evidence="1">
    <location>
        <begin position="179"/>
        <end position="197"/>
    </location>
</feature>
<dbReference type="EMBL" id="BONP01000031">
    <property type="protein sequence ID" value="GIG41623.1"/>
    <property type="molecule type" value="Genomic_DNA"/>
</dbReference>
<evidence type="ECO:0000313" key="3">
    <source>
        <dbReference type="Proteomes" id="UP000614741"/>
    </source>
</evidence>
<sequence>MRARYGSEGLGAWVLDRVGTGARAPRRRGEPPEVDVRTSRSVPSVTVRAALALVAVAAVVLAVTAPGSVVPPGVVALLLGVALAPAVVPRWPVAALVVLVVGVRVWLADPVSPLVLATLVLLVHVLLRLAAVAARTTWRTRVEVAVLTDDWRAALAVQGGVQALALLAGAVAAAGDDGAWRLAGLAAVLGLSVLALARPARPWWQGRPGA</sequence>
<keyword evidence="1" id="KW-0812">Transmembrane</keyword>
<feature type="transmembrane region" description="Helical" evidence="1">
    <location>
        <begin position="155"/>
        <end position="173"/>
    </location>
</feature>